<protein>
    <recommendedName>
        <fullName evidence="9">Superoxide dismutase</fullName>
        <ecNumber evidence="9">1.15.1.1</ecNumber>
    </recommendedName>
</protein>
<dbReference type="Proteomes" id="UP000007800">
    <property type="component" value="Unassembled WGS sequence"/>
</dbReference>
<dbReference type="GO" id="GO:0005737">
    <property type="term" value="C:cytoplasm"/>
    <property type="evidence" value="ECO:0007669"/>
    <property type="project" value="UniProtKB-ARBA"/>
</dbReference>
<reference evidence="12 13" key="1">
    <citation type="submission" date="2008-07" db="EMBL/GenBank/DDBJ databases">
        <authorList>
            <person name="El-Sayed N."/>
            <person name="Caler E."/>
            <person name="Inman J."/>
            <person name="Amedeo P."/>
            <person name="Hass B."/>
            <person name="Wortman J."/>
        </authorList>
    </citation>
    <scope>NUCLEOTIDE SEQUENCE [LARGE SCALE GENOMIC DNA]</scope>
    <source>
        <strain evidence="13">ATCC 50983 / TXsc</strain>
    </source>
</reference>
<dbReference type="OrthoDB" id="239262at2759"/>
<accession>C5K5C3</accession>
<dbReference type="FunFam" id="1.10.287.990:FF:000002">
    <property type="entry name" value="Superoxide dismutase"/>
    <property type="match status" value="1"/>
</dbReference>
<feature type="domain" description="Manganese/iron superoxide dismutase C-terminal" evidence="11">
    <location>
        <begin position="93"/>
        <end position="193"/>
    </location>
</feature>
<feature type="binding site" evidence="8">
    <location>
        <position position="78"/>
    </location>
    <ligand>
        <name>Mn(2+)</name>
        <dbReference type="ChEBI" id="CHEBI:29035"/>
    </ligand>
</feature>
<comment type="function">
    <text evidence="9">Destroys radicals which are normally produced within the cells and which are toxic to biological systems.</text>
</comment>
<dbReference type="EMBL" id="GG670562">
    <property type="protein sequence ID" value="EER20545.1"/>
    <property type="molecule type" value="Genomic_DNA"/>
</dbReference>
<dbReference type="PANTHER" id="PTHR42769">
    <property type="entry name" value="SUPEROXIDE DISMUTASE"/>
    <property type="match status" value="1"/>
</dbReference>
<evidence type="ECO:0000313" key="13">
    <source>
        <dbReference type="Proteomes" id="UP000007800"/>
    </source>
</evidence>
<evidence type="ECO:0000256" key="8">
    <source>
        <dbReference type="PIRSR" id="PIRSR000349-1"/>
    </source>
</evidence>
<evidence type="ECO:0000256" key="2">
    <source>
        <dbReference type="ARBA" id="ARBA00008714"/>
    </source>
</evidence>
<evidence type="ECO:0000313" key="12">
    <source>
        <dbReference type="EMBL" id="EER20545.1"/>
    </source>
</evidence>
<dbReference type="SUPFAM" id="SSF54719">
    <property type="entry name" value="Fe,Mn superoxide dismutase (SOD), C-terminal domain"/>
    <property type="match status" value="1"/>
</dbReference>
<dbReference type="PROSITE" id="PS00088">
    <property type="entry name" value="SOD_MN"/>
    <property type="match status" value="1"/>
</dbReference>
<comment type="cofactor">
    <cofactor evidence="1">
        <name>Fe cation</name>
        <dbReference type="ChEBI" id="CHEBI:24875"/>
    </cofactor>
</comment>
<dbReference type="InterPro" id="IPR019833">
    <property type="entry name" value="Mn/Fe_SOD_BS"/>
</dbReference>
<dbReference type="InterPro" id="IPR019832">
    <property type="entry name" value="Mn/Fe_SOD_C"/>
</dbReference>
<proteinExistence type="inferred from homology"/>
<keyword evidence="5 9" id="KW-0560">Oxidoreductase</keyword>
<evidence type="ECO:0000256" key="9">
    <source>
        <dbReference type="RuleBase" id="RU000414"/>
    </source>
</evidence>
<dbReference type="RefSeq" id="XP_002788749.1">
    <property type="nucleotide sequence ID" value="XM_002788703.1"/>
</dbReference>
<dbReference type="InterPro" id="IPR036314">
    <property type="entry name" value="SOD_C_sf"/>
</dbReference>
<feature type="domain" description="Manganese/iron superoxide dismutase N-terminal" evidence="10">
    <location>
        <begin position="6"/>
        <end position="86"/>
    </location>
</feature>
<evidence type="ECO:0000256" key="3">
    <source>
        <dbReference type="ARBA" id="ARBA00011738"/>
    </source>
</evidence>
<dbReference type="EC" id="1.15.1.1" evidence="9"/>
<dbReference type="Pfam" id="PF00081">
    <property type="entry name" value="Sod_Fe_N"/>
    <property type="match status" value="1"/>
</dbReference>
<evidence type="ECO:0000259" key="10">
    <source>
        <dbReference type="Pfam" id="PF00081"/>
    </source>
</evidence>
<dbReference type="InParanoid" id="C5K5C3"/>
<dbReference type="Pfam" id="PF02777">
    <property type="entry name" value="Sod_Fe_C"/>
    <property type="match status" value="1"/>
</dbReference>
<evidence type="ECO:0000256" key="7">
    <source>
        <dbReference type="ARBA" id="ARBA00049204"/>
    </source>
</evidence>
<keyword evidence="6" id="KW-0408">Iron</keyword>
<dbReference type="GeneID" id="9054125"/>
<dbReference type="PANTHER" id="PTHR42769:SF3">
    <property type="entry name" value="SUPEROXIDE DISMUTASE [FE] 2, CHLOROPLASTIC"/>
    <property type="match status" value="1"/>
</dbReference>
<dbReference type="SUPFAM" id="SSF46609">
    <property type="entry name" value="Fe,Mn superoxide dismutase (SOD), N-terminal domain"/>
    <property type="match status" value="1"/>
</dbReference>
<dbReference type="InterPro" id="IPR001189">
    <property type="entry name" value="Mn/Fe_SOD"/>
</dbReference>
<comment type="catalytic activity">
    <reaction evidence="7 9">
        <text>2 superoxide + 2 H(+) = H2O2 + O2</text>
        <dbReference type="Rhea" id="RHEA:20696"/>
        <dbReference type="ChEBI" id="CHEBI:15378"/>
        <dbReference type="ChEBI" id="CHEBI:15379"/>
        <dbReference type="ChEBI" id="CHEBI:16240"/>
        <dbReference type="ChEBI" id="CHEBI:18421"/>
        <dbReference type="EC" id="1.15.1.1"/>
    </reaction>
</comment>
<feature type="binding site" evidence="8">
    <location>
        <position position="30"/>
    </location>
    <ligand>
        <name>Mn(2+)</name>
        <dbReference type="ChEBI" id="CHEBI:29035"/>
    </ligand>
</feature>
<dbReference type="GO" id="GO:0046872">
    <property type="term" value="F:metal ion binding"/>
    <property type="evidence" value="ECO:0007669"/>
    <property type="project" value="UniProtKB-KW"/>
</dbReference>
<dbReference type="InterPro" id="IPR036324">
    <property type="entry name" value="Mn/Fe_SOD_N_sf"/>
</dbReference>
<evidence type="ECO:0000256" key="6">
    <source>
        <dbReference type="ARBA" id="ARBA00023004"/>
    </source>
</evidence>
<dbReference type="AlphaFoldDB" id="C5K5C3"/>
<evidence type="ECO:0000256" key="5">
    <source>
        <dbReference type="ARBA" id="ARBA00023002"/>
    </source>
</evidence>
<dbReference type="GO" id="GO:0004784">
    <property type="term" value="F:superoxide dismutase activity"/>
    <property type="evidence" value="ECO:0007669"/>
    <property type="project" value="UniProtKB-EC"/>
</dbReference>
<dbReference type="FunCoup" id="C5K5C3">
    <property type="interactions" value="173"/>
</dbReference>
<dbReference type="Gene3D" id="3.55.40.20">
    <property type="entry name" value="Iron/manganese superoxide dismutase, C-terminal domain"/>
    <property type="match status" value="1"/>
</dbReference>
<dbReference type="Gene3D" id="1.10.287.990">
    <property type="entry name" value="Fe,Mn superoxide dismutase (SOD) domain"/>
    <property type="match status" value="1"/>
</dbReference>
<dbReference type="InterPro" id="IPR019831">
    <property type="entry name" value="Mn/Fe_SOD_N"/>
</dbReference>
<dbReference type="FunFam" id="3.55.40.20:FF:000001">
    <property type="entry name" value="Superoxide dismutase"/>
    <property type="match status" value="1"/>
</dbReference>
<name>C5K5C3_PERM5</name>
<evidence type="ECO:0000256" key="1">
    <source>
        <dbReference type="ARBA" id="ARBA00001962"/>
    </source>
</evidence>
<keyword evidence="13" id="KW-1185">Reference proteome</keyword>
<evidence type="ECO:0000259" key="11">
    <source>
        <dbReference type="Pfam" id="PF02777"/>
    </source>
</evidence>
<feature type="binding site" evidence="8">
    <location>
        <position position="164"/>
    </location>
    <ligand>
        <name>Mn(2+)</name>
        <dbReference type="ChEBI" id="CHEBI:29035"/>
    </ligand>
</feature>
<dbReference type="PRINTS" id="PR01703">
    <property type="entry name" value="MNSODISMTASE"/>
</dbReference>
<comment type="subunit">
    <text evidence="3">Homodimer.</text>
</comment>
<dbReference type="OMA" id="WAWLNAD"/>
<sequence>MSGGPHVLPPLPWAENALEPHMSAETIQYHYGKHHATYVANLNKICAEDGDVAKMSMEEIIKTKSGGVFNQAAQAWNHTFFWNSLSPNGGNAPTGKVADLINRDFGSFEEFKKQFTAAAVGHFGSGWAWLVADNGKLKVVQGHDAGCPLRDGQIPIINCDVWEHAYYIDYRNARPKYVEHFWEIVNWDFANKNVAAAGM</sequence>
<dbReference type="PIRSF" id="PIRSF000349">
    <property type="entry name" value="SODismutase"/>
    <property type="match status" value="1"/>
</dbReference>
<feature type="binding site" evidence="8">
    <location>
        <position position="160"/>
    </location>
    <ligand>
        <name>Mn(2+)</name>
        <dbReference type="ChEBI" id="CHEBI:29035"/>
    </ligand>
</feature>
<gene>
    <name evidence="12" type="ORF">Pmar_PMAR010292</name>
</gene>
<comment type="similarity">
    <text evidence="2 9">Belongs to the iron/manganese superoxide dismutase family.</text>
</comment>
<organism evidence="13">
    <name type="scientific">Perkinsus marinus (strain ATCC 50983 / TXsc)</name>
    <dbReference type="NCBI Taxonomy" id="423536"/>
    <lineage>
        <taxon>Eukaryota</taxon>
        <taxon>Sar</taxon>
        <taxon>Alveolata</taxon>
        <taxon>Perkinsozoa</taxon>
        <taxon>Perkinsea</taxon>
        <taxon>Perkinsida</taxon>
        <taxon>Perkinsidae</taxon>
        <taxon>Perkinsus</taxon>
    </lineage>
</organism>
<evidence type="ECO:0000256" key="4">
    <source>
        <dbReference type="ARBA" id="ARBA00022723"/>
    </source>
</evidence>
<keyword evidence="4 8" id="KW-0479">Metal-binding</keyword>